<dbReference type="EMBL" id="CAADAT010000001">
    <property type="protein sequence ID" value="VFD52698.1"/>
    <property type="molecule type" value="Genomic_DNA"/>
</dbReference>
<dbReference type="AlphaFoldDB" id="A0AAX3GUM3"/>
<protein>
    <submittedName>
        <fullName evidence="2">Uncharacterized protein</fullName>
    </submittedName>
</protein>
<feature type="transmembrane region" description="Helical" evidence="1">
    <location>
        <begin position="65"/>
        <end position="83"/>
    </location>
</feature>
<keyword evidence="1" id="KW-0812">Transmembrane</keyword>
<name>A0AAX3GUM3_CLODI</name>
<sequence>MTIFSYLQASNTFIILSIILGVLMAINDNKKQLLKFKILNYCFFICMSISYIFSFLVFFQDFNSNILEIIANILSIILLIACNRVSTKNALNSSLYTLLAFWFSPLFAIILLFWIHNPHKYLNS</sequence>
<feature type="transmembrane region" description="Helical" evidence="1">
    <location>
        <begin position="38"/>
        <end position="59"/>
    </location>
</feature>
<evidence type="ECO:0000256" key="1">
    <source>
        <dbReference type="SAM" id="Phobius"/>
    </source>
</evidence>
<dbReference type="Proteomes" id="UP000346772">
    <property type="component" value="Unassembled WGS sequence"/>
</dbReference>
<gene>
    <name evidence="2" type="ORF">SAMEA1710456_00139</name>
</gene>
<keyword evidence="1" id="KW-1133">Transmembrane helix</keyword>
<evidence type="ECO:0000313" key="2">
    <source>
        <dbReference type="EMBL" id="VFD52698.1"/>
    </source>
</evidence>
<evidence type="ECO:0000313" key="3">
    <source>
        <dbReference type="Proteomes" id="UP000346772"/>
    </source>
</evidence>
<reference evidence="2 3" key="1">
    <citation type="submission" date="2019-02" db="EMBL/GenBank/DDBJ databases">
        <authorList>
            <consortium name="Pathogen Informatics"/>
        </authorList>
    </citation>
    <scope>NUCLEOTIDE SEQUENCE [LARGE SCALE GENOMIC DNA]</scope>
    <source>
        <strain evidence="2 3">078GUE027</strain>
    </source>
</reference>
<comment type="caution">
    <text evidence="2">The sequence shown here is derived from an EMBL/GenBank/DDBJ whole genome shotgun (WGS) entry which is preliminary data.</text>
</comment>
<proteinExistence type="predicted"/>
<accession>A0AAX3GUM3</accession>
<feature type="transmembrane region" description="Helical" evidence="1">
    <location>
        <begin position="95"/>
        <end position="115"/>
    </location>
</feature>
<keyword evidence="1" id="KW-0472">Membrane</keyword>
<feature type="transmembrane region" description="Helical" evidence="1">
    <location>
        <begin position="6"/>
        <end position="26"/>
    </location>
</feature>
<organism evidence="2 3">
    <name type="scientific">Clostridioides difficile</name>
    <name type="common">Peptoclostridium difficile</name>
    <dbReference type="NCBI Taxonomy" id="1496"/>
    <lineage>
        <taxon>Bacteria</taxon>
        <taxon>Bacillati</taxon>
        <taxon>Bacillota</taxon>
        <taxon>Clostridia</taxon>
        <taxon>Peptostreptococcales</taxon>
        <taxon>Peptostreptococcaceae</taxon>
        <taxon>Clostridioides</taxon>
    </lineage>
</organism>